<reference evidence="2" key="1">
    <citation type="journal article" date="2019" name="Int. J. Syst. Evol. Microbiol.">
        <title>The Global Catalogue of Microorganisms (GCM) 10K type strain sequencing project: providing services to taxonomists for standard genome sequencing and annotation.</title>
        <authorList>
            <consortium name="The Broad Institute Genomics Platform"/>
            <consortium name="The Broad Institute Genome Sequencing Center for Infectious Disease"/>
            <person name="Wu L."/>
            <person name="Ma J."/>
        </authorList>
    </citation>
    <scope>NUCLEOTIDE SEQUENCE [LARGE SCALE GENOMIC DNA]</scope>
    <source>
        <strain evidence="2">JCM 19212</strain>
    </source>
</reference>
<organism evidence="1 2">
    <name type="scientific">Lysobacter panacisoli</name>
    <dbReference type="NCBI Taxonomy" id="1255263"/>
    <lineage>
        <taxon>Bacteria</taxon>
        <taxon>Pseudomonadati</taxon>
        <taxon>Pseudomonadota</taxon>
        <taxon>Gammaproteobacteria</taxon>
        <taxon>Lysobacterales</taxon>
        <taxon>Lysobacteraceae</taxon>
        <taxon>Lysobacter</taxon>
    </lineage>
</organism>
<evidence type="ECO:0000313" key="2">
    <source>
        <dbReference type="Proteomes" id="UP001501083"/>
    </source>
</evidence>
<comment type="caution">
    <text evidence="1">The sequence shown here is derived from an EMBL/GenBank/DDBJ whole genome shotgun (WGS) entry which is preliminary data.</text>
</comment>
<name>A0ABP9L558_9GAMM</name>
<dbReference type="EMBL" id="BAABKY010000001">
    <property type="protein sequence ID" value="GAA5069950.1"/>
    <property type="molecule type" value="Genomic_DNA"/>
</dbReference>
<keyword evidence="2" id="KW-1185">Reference proteome</keyword>
<accession>A0ABP9L558</accession>
<protein>
    <submittedName>
        <fullName evidence="1">Uncharacterized protein</fullName>
    </submittedName>
</protein>
<sequence length="56" mass="6126">MPVLHQALRHVGAHATQSDHAQFHADSVAFAIAADRYSMAQARAQFIPRRDDAKAA</sequence>
<evidence type="ECO:0000313" key="1">
    <source>
        <dbReference type="EMBL" id="GAA5069950.1"/>
    </source>
</evidence>
<dbReference type="Proteomes" id="UP001501083">
    <property type="component" value="Unassembled WGS sequence"/>
</dbReference>
<gene>
    <name evidence="1" type="ORF">GCM10025759_07290</name>
</gene>
<proteinExistence type="predicted"/>